<dbReference type="Proteomes" id="UP001162131">
    <property type="component" value="Unassembled WGS sequence"/>
</dbReference>
<evidence type="ECO:0000313" key="2">
    <source>
        <dbReference type="EMBL" id="CAG9334965.1"/>
    </source>
</evidence>
<accession>A0AAU9KLM4</accession>
<keyword evidence="3" id="KW-1185">Reference proteome</keyword>
<organism evidence="2 3">
    <name type="scientific">Blepharisma stoltei</name>
    <dbReference type="NCBI Taxonomy" id="1481888"/>
    <lineage>
        <taxon>Eukaryota</taxon>
        <taxon>Sar</taxon>
        <taxon>Alveolata</taxon>
        <taxon>Ciliophora</taxon>
        <taxon>Postciliodesmatophora</taxon>
        <taxon>Heterotrichea</taxon>
        <taxon>Heterotrichida</taxon>
        <taxon>Blepharismidae</taxon>
        <taxon>Blepharisma</taxon>
    </lineage>
</organism>
<protein>
    <submittedName>
        <fullName evidence="2">Uncharacterized protein</fullName>
    </submittedName>
</protein>
<dbReference type="EMBL" id="CAJZBQ010000060">
    <property type="protein sequence ID" value="CAG9334965.1"/>
    <property type="molecule type" value="Genomic_DNA"/>
</dbReference>
<name>A0AAU9KLM4_9CILI</name>
<dbReference type="SUPFAM" id="SSF57997">
    <property type="entry name" value="Tropomyosin"/>
    <property type="match status" value="1"/>
</dbReference>
<sequence>MGNICRKDPLLLTEPNENRLKITQTYCISVQPNLVKPQKNSRLGVRNISSIECRSIYRDLKFECGLMKHKINDLIGQSKILQASLGEICAKIMNSELEVKVLKEMTQNLTKENIEMNKRLKSKELPINEENLEVLQQKAEKSQYEVKILKCEIEKYKESAKHTEIKLKELKDSADSSIIQTFQDLKSEIDFYESKISETELENLELEKKIDLWNYEINCIGI</sequence>
<keyword evidence="1" id="KW-0175">Coiled coil</keyword>
<dbReference type="AlphaFoldDB" id="A0AAU9KLM4"/>
<proteinExistence type="predicted"/>
<comment type="caution">
    <text evidence="2">The sequence shown here is derived from an EMBL/GenBank/DDBJ whole genome shotgun (WGS) entry which is preliminary data.</text>
</comment>
<evidence type="ECO:0000313" key="3">
    <source>
        <dbReference type="Proteomes" id="UP001162131"/>
    </source>
</evidence>
<reference evidence="2" key="1">
    <citation type="submission" date="2021-09" db="EMBL/GenBank/DDBJ databases">
        <authorList>
            <consortium name="AG Swart"/>
            <person name="Singh M."/>
            <person name="Singh A."/>
            <person name="Seah K."/>
            <person name="Emmerich C."/>
        </authorList>
    </citation>
    <scope>NUCLEOTIDE SEQUENCE</scope>
    <source>
        <strain evidence="2">ATCC30299</strain>
    </source>
</reference>
<evidence type="ECO:0000256" key="1">
    <source>
        <dbReference type="SAM" id="Coils"/>
    </source>
</evidence>
<feature type="coiled-coil region" evidence="1">
    <location>
        <begin position="92"/>
        <end position="209"/>
    </location>
</feature>
<gene>
    <name evidence="2" type="ORF">BSTOLATCC_MIC62546</name>
</gene>